<protein>
    <recommendedName>
        <fullName evidence="3">DUF4219 domain-containing protein</fullName>
    </recommendedName>
</protein>
<dbReference type="EMBL" id="JABBWG010000059">
    <property type="protein sequence ID" value="KAG1804323.1"/>
    <property type="molecule type" value="Genomic_DNA"/>
</dbReference>
<evidence type="ECO:0000313" key="2">
    <source>
        <dbReference type="Proteomes" id="UP000807769"/>
    </source>
</evidence>
<evidence type="ECO:0000313" key="1">
    <source>
        <dbReference type="EMBL" id="KAG1804323.1"/>
    </source>
</evidence>
<evidence type="ECO:0008006" key="3">
    <source>
        <dbReference type="Google" id="ProtNLM"/>
    </source>
</evidence>
<sequence>MSSNIRIPSSFPHSPLDANGSNYLSWVTSMDLWLSLFNLWRLLIGDEKEPQLPIKLSTESDAIFAQQLATHIASVDVMSFCERQSITKGLLRMAVHSSNLIHFTGVSDPALVWKVLENKYQATISIHFTRLMGHVFDLPKASDSDSLTLSIKEVTDIKAQFKAIESTEWKCNEYTLVQALLCALPDFYAPLSQLILHSADANAGKLTLEGVINQI</sequence>
<organism evidence="1 2">
    <name type="scientific">Suillus subaureus</name>
    <dbReference type="NCBI Taxonomy" id="48587"/>
    <lineage>
        <taxon>Eukaryota</taxon>
        <taxon>Fungi</taxon>
        <taxon>Dikarya</taxon>
        <taxon>Basidiomycota</taxon>
        <taxon>Agaricomycotina</taxon>
        <taxon>Agaricomycetes</taxon>
        <taxon>Agaricomycetidae</taxon>
        <taxon>Boletales</taxon>
        <taxon>Suillineae</taxon>
        <taxon>Suillaceae</taxon>
        <taxon>Suillus</taxon>
    </lineage>
</organism>
<proteinExistence type="predicted"/>
<gene>
    <name evidence="1" type="ORF">BJ212DRAFT_1486746</name>
</gene>
<dbReference type="OrthoDB" id="2676919at2759"/>
<name>A0A9P7DVZ9_9AGAM</name>
<accession>A0A9P7DVZ9</accession>
<reference evidence="1" key="1">
    <citation type="journal article" date="2020" name="New Phytol.">
        <title>Comparative genomics reveals dynamic genome evolution in host specialist ectomycorrhizal fungi.</title>
        <authorList>
            <person name="Lofgren L.A."/>
            <person name="Nguyen N.H."/>
            <person name="Vilgalys R."/>
            <person name="Ruytinx J."/>
            <person name="Liao H.L."/>
            <person name="Branco S."/>
            <person name="Kuo A."/>
            <person name="LaButti K."/>
            <person name="Lipzen A."/>
            <person name="Andreopoulos W."/>
            <person name="Pangilinan J."/>
            <person name="Riley R."/>
            <person name="Hundley H."/>
            <person name="Na H."/>
            <person name="Barry K."/>
            <person name="Grigoriev I.V."/>
            <person name="Stajich J.E."/>
            <person name="Kennedy P.G."/>
        </authorList>
    </citation>
    <scope>NUCLEOTIDE SEQUENCE</scope>
    <source>
        <strain evidence="1">MN1</strain>
    </source>
</reference>
<dbReference type="AlphaFoldDB" id="A0A9P7DVZ9"/>
<comment type="caution">
    <text evidence="1">The sequence shown here is derived from an EMBL/GenBank/DDBJ whole genome shotgun (WGS) entry which is preliminary data.</text>
</comment>
<dbReference type="Pfam" id="PF14223">
    <property type="entry name" value="Retrotran_gag_2"/>
    <property type="match status" value="1"/>
</dbReference>
<dbReference type="RefSeq" id="XP_041186891.1">
    <property type="nucleotide sequence ID" value="XM_041341160.1"/>
</dbReference>
<dbReference type="Proteomes" id="UP000807769">
    <property type="component" value="Unassembled WGS sequence"/>
</dbReference>
<dbReference type="GeneID" id="64635176"/>
<keyword evidence="2" id="KW-1185">Reference proteome</keyword>